<comment type="caution">
    <text evidence="1">The sequence shown here is derived from an EMBL/GenBank/DDBJ whole genome shotgun (WGS) entry which is preliminary data.</text>
</comment>
<sequence>MLKTYGFIIVLCFYSAIVCAQNITLSGVVNDSLSTPLEYANILAIPNHNSDIRYAVSNEKGTYKLELERNQTYSITVSHLGYVSQELSFKTSHLNSTKNFRLKINNNELGEVTINYTPPISVKKDTIVYRIDKFVTGEERKLKDVLKKLPGVEVDKLGNVSVRGKKVTRVLVENKTFFTGSSKMAVNNIPADVVDEIEVLDNYNEVAMLKGLQDSENVAMNIKLKENKKQFAFGDIEAGGSIKKKYVIHPTLFYYSPKTTINTIIDLNNTGVKSFTFRDYLEFEGGLSSLINSTGSYSALYQSDVGHYLKHQDFTERTSQFGAMSVRQSLSEYLDISGYVITSKAKTSTKNNTVNQYNFSMPFVEYRETNQQLKEFFTIGKLKMDYKPSLEEDFTYSSVVKLTDNTSSELVTTQSTNSNNTINGFHDVLDLQLTQNIQYTRKLSKKHIATLEATYAFANDKPFTNWRTNQKILQGLIPLQDDNYYSILQSKKVKTHTADAIFKDYWSLNSFNHLYSSIGVNTVFSHFKNEDVQQLTSGAINNFDSAGFGNDFNYSFINTFLGVEYKFLVNNLTVKPALFYHFYNWSSIGALERFTKTKNLLLPQLTAKLDLKSKGKFNFSYKLNAVFPEVNNLAYNFILSRFNSVFKGNPELENTLYHTVSLRYHKFSLYRKLNVYAGISLNKRIESNKLISQLEGIEQFNTIMGFKDAERSWLFDFGVEKKLGSIKYKLKSKYNYFEYFQIVNAITSKNTSQFTTIKVSAETAFKNYPNIEIGYSKAFNHYNTYGVVSKYENDGLFTSLEYDFLNGFIFNADYSGDHYRNINQKSTTRFYSANASLFYQLSESPWGFEVSGTNLFNTPYKQSNNATSFVTSDSKTFILPRIILFKIAYKL</sequence>
<dbReference type="InterPro" id="IPR008969">
    <property type="entry name" value="CarboxyPept-like_regulatory"/>
</dbReference>
<protein>
    <submittedName>
        <fullName evidence="1">Carboxypeptidase-like regulatory domain-containing protein</fullName>
    </submittedName>
</protein>
<dbReference type="EMBL" id="VSKN01000039">
    <property type="protein sequence ID" value="TYC08165.1"/>
    <property type="molecule type" value="Genomic_DNA"/>
</dbReference>
<evidence type="ECO:0000313" key="1">
    <source>
        <dbReference type="EMBL" id="TYC08165.1"/>
    </source>
</evidence>
<evidence type="ECO:0000313" key="2">
    <source>
        <dbReference type="Proteomes" id="UP000323621"/>
    </source>
</evidence>
<dbReference type="SUPFAM" id="SSF49464">
    <property type="entry name" value="Carboxypeptidase regulatory domain-like"/>
    <property type="match status" value="1"/>
</dbReference>
<accession>A0ABY3M6Z9</accession>
<name>A0ABY3M6Z9_9FLAO</name>
<dbReference type="Gene3D" id="2.60.40.1120">
    <property type="entry name" value="Carboxypeptidase-like, regulatory domain"/>
    <property type="match status" value="1"/>
</dbReference>
<keyword evidence="2" id="KW-1185">Reference proteome</keyword>
<dbReference type="Pfam" id="PF13715">
    <property type="entry name" value="CarbopepD_reg_2"/>
    <property type="match status" value="1"/>
</dbReference>
<proteinExistence type="predicted"/>
<dbReference type="SUPFAM" id="SSF56935">
    <property type="entry name" value="Porins"/>
    <property type="match status" value="1"/>
</dbReference>
<reference evidence="1 2" key="1">
    <citation type="submission" date="2019-08" db="EMBL/GenBank/DDBJ databases">
        <title>Genomes of Antarctic Bizionia species.</title>
        <authorList>
            <person name="Bowman J.P."/>
        </authorList>
    </citation>
    <scope>NUCLEOTIDE SEQUENCE [LARGE SCALE GENOMIC DNA]</scope>
    <source>
        <strain evidence="1 2">IC164</strain>
    </source>
</reference>
<organism evidence="1 2">
    <name type="scientific">Bizionia gelidisalsuginis</name>
    <dbReference type="NCBI Taxonomy" id="291188"/>
    <lineage>
        <taxon>Bacteria</taxon>
        <taxon>Pseudomonadati</taxon>
        <taxon>Bacteroidota</taxon>
        <taxon>Flavobacteriia</taxon>
        <taxon>Flavobacteriales</taxon>
        <taxon>Flavobacteriaceae</taxon>
        <taxon>Bizionia</taxon>
    </lineage>
</organism>
<gene>
    <name evidence="1" type="ORF">ES677_14605</name>
</gene>
<dbReference type="Proteomes" id="UP000323621">
    <property type="component" value="Unassembled WGS sequence"/>
</dbReference>
<dbReference type="RefSeq" id="WP_148381641.1">
    <property type="nucleotide sequence ID" value="NZ_VSKN01000039.1"/>
</dbReference>